<protein>
    <submittedName>
        <fullName evidence="3">Glycine/D-amino acid oxidase</fullName>
    </submittedName>
</protein>
<evidence type="ECO:0000259" key="2">
    <source>
        <dbReference type="Pfam" id="PF01266"/>
    </source>
</evidence>
<keyword evidence="1" id="KW-0560">Oxidoreductase</keyword>
<dbReference type="PANTHER" id="PTHR13847">
    <property type="entry name" value="SARCOSINE DEHYDROGENASE-RELATED"/>
    <property type="match status" value="1"/>
</dbReference>
<dbReference type="InterPro" id="IPR006076">
    <property type="entry name" value="FAD-dep_OxRdtase"/>
</dbReference>
<evidence type="ECO:0000256" key="1">
    <source>
        <dbReference type="ARBA" id="ARBA00023002"/>
    </source>
</evidence>
<proteinExistence type="predicted"/>
<evidence type="ECO:0000313" key="4">
    <source>
        <dbReference type="Proteomes" id="UP000198693"/>
    </source>
</evidence>
<dbReference type="EMBL" id="FPBP01000022">
    <property type="protein sequence ID" value="SFU97420.1"/>
    <property type="molecule type" value="Genomic_DNA"/>
</dbReference>
<dbReference type="SUPFAM" id="SSF51905">
    <property type="entry name" value="FAD/NAD(P)-binding domain"/>
    <property type="match status" value="1"/>
</dbReference>
<feature type="domain" description="FAD dependent oxidoreductase" evidence="2">
    <location>
        <begin position="37"/>
        <end position="395"/>
    </location>
</feature>
<dbReference type="GO" id="GO:0016491">
    <property type="term" value="F:oxidoreductase activity"/>
    <property type="evidence" value="ECO:0007669"/>
    <property type="project" value="UniProtKB-KW"/>
</dbReference>
<dbReference type="Gene3D" id="3.30.9.10">
    <property type="entry name" value="D-Amino Acid Oxidase, subunit A, domain 2"/>
    <property type="match status" value="1"/>
</dbReference>
<dbReference type="RefSeq" id="WP_089797640.1">
    <property type="nucleotide sequence ID" value="NZ_FPBP01000022.1"/>
</dbReference>
<accession>A0A1I7KJ10</accession>
<keyword evidence="4" id="KW-1185">Reference proteome</keyword>
<dbReference type="AlphaFoldDB" id="A0A1I7KJ10"/>
<gene>
    <name evidence="3" type="ORF">SAMN04487955_1224</name>
</gene>
<dbReference type="Gene3D" id="3.50.50.60">
    <property type="entry name" value="FAD/NAD(P)-binding domain"/>
    <property type="match status" value="1"/>
</dbReference>
<dbReference type="GO" id="GO:0005737">
    <property type="term" value="C:cytoplasm"/>
    <property type="evidence" value="ECO:0007669"/>
    <property type="project" value="TreeGrafter"/>
</dbReference>
<dbReference type="InterPro" id="IPR036188">
    <property type="entry name" value="FAD/NAD-bd_sf"/>
</dbReference>
<dbReference type="Proteomes" id="UP000198693">
    <property type="component" value="Unassembled WGS sequence"/>
</dbReference>
<dbReference type="STRING" id="463301.SAMN04487955_1224"/>
<sequence>MKLQCKFLPQDDGRCGWYETLPQPPPSTPLRSTVRADWVVLGAGLAGLAAARRLAELQPNSSIALIEARRIGFGAAGRNSGFMVDLPHDLNSHDYTGDRERDLQQIRLNRSAIDYMREIVQRHGIECDWREQGKLHGAAKEQGIRALEAFAKGLSGLDEPYRELDATEMEAVTGTSFYKAGLHAPGCVQVQPAALVRGLGQTLPDNVQVFEDSPVRQIDVGNPHALTTDAGRLEAPRLVLANNAYAAQFGQLGLKGRILPIFTYASLTRPLDDQEKAVLGGEESWGLIPADPMGTTVRRMGDGRICIRNSFTYNPHVSASANQLSRVRSAHQRSFGRRFPMLSKVDFDYTWGGALCLTRNGGRPFGEIAPGIFSALCQNGLGLTGGTIAGKLIAEDALGMQSELLDIIRKQPEPAINPPEPLLGLGVRSALSWKEWQAGIEL</sequence>
<name>A0A1I7KJ10_9GAMM</name>
<dbReference type="OrthoDB" id="311718at2"/>
<dbReference type="Pfam" id="PF01266">
    <property type="entry name" value="DAO"/>
    <property type="match status" value="1"/>
</dbReference>
<reference evidence="4" key="1">
    <citation type="submission" date="2016-10" db="EMBL/GenBank/DDBJ databases">
        <authorList>
            <person name="Varghese N."/>
            <person name="Submissions S."/>
        </authorList>
    </citation>
    <scope>NUCLEOTIDE SEQUENCE [LARGE SCALE GENOMIC DNA]</scope>
    <source>
        <strain evidence="4">CGMCC 1.6981</strain>
    </source>
</reference>
<organism evidence="3 4">
    <name type="scientific">Halomonas korlensis</name>
    <dbReference type="NCBI Taxonomy" id="463301"/>
    <lineage>
        <taxon>Bacteria</taxon>
        <taxon>Pseudomonadati</taxon>
        <taxon>Pseudomonadota</taxon>
        <taxon>Gammaproteobacteria</taxon>
        <taxon>Oceanospirillales</taxon>
        <taxon>Halomonadaceae</taxon>
        <taxon>Halomonas</taxon>
    </lineage>
</organism>
<evidence type="ECO:0000313" key="3">
    <source>
        <dbReference type="EMBL" id="SFU97420.1"/>
    </source>
</evidence>
<dbReference type="PANTHER" id="PTHR13847:SF281">
    <property type="entry name" value="FAD DEPENDENT OXIDOREDUCTASE DOMAIN-CONTAINING PROTEIN"/>
    <property type="match status" value="1"/>
</dbReference>